<dbReference type="InterPro" id="IPR000448">
    <property type="entry name" value="Rhabdo_ncapsid"/>
</dbReference>
<protein>
    <submittedName>
        <fullName evidence="4">Rhabdo_ncap domain-containing protein</fullName>
    </submittedName>
</protein>
<dbReference type="Pfam" id="PF00945">
    <property type="entry name" value="Rhabdo_ncap"/>
    <property type="match status" value="1"/>
</dbReference>
<gene>
    <name evidence="2" type="ORF">BPAG_LOCUS2706</name>
</gene>
<reference evidence="4" key="1">
    <citation type="submission" date="2017-02" db="UniProtKB">
        <authorList>
            <consortium name="WormBaseParasite"/>
        </authorList>
    </citation>
    <scope>IDENTIFICATION</scope>
</reference>
<evidence type="ECO:0000313" key="3">
    <source>
        <dbReference type="Proteomes" id="UP000278627"/>
    </source>
</evidence>
<feature type="domain" description="Rhabdovirus nucleocapsid" evidence="1">
    <location>
        <begin position="18"/>
        <end position="77"/>
    </location>
</feature>
<dbReference type="AlphaFoldDB" id="A0A0N4T3F6"/>
<dbReference type="InterPro" id="IPR035961">
    <property type="entry name" value="Rhabdovirus_nucleoprotein-like"/>
</dbReference>
<reference evidence="2 3" key="2">
    <citation type="submission" date="2018-11" db="EMBL/GenBank/DDBJ databases">
        <authorList>
            <consortium name="Pathogen Informatics"/>
        </authorList>
    </citation>
    <scope>NUCLEOTIDE SEQUENCE [LARGE SCALE GENOMIC DNA]</scope>
</reference>
<sequence>MRNLDDVYNQGIFPFDIENIQKAILVANTPGTSPASIAVSFMYQTLPLLKGILQDDWISYDVVIGKAGEEITALNLIRPVFREADFVSKMPTTIITMSDLGILARSTEFDLIKHLSQIFSSDP</sequence>
<organism evidence="4">
    <name type="scientific">Brugia pahangi</name>
    <name type="common">Filarial nematode worm</name>
    <dbReference type="NCBI Taxonomy" id="6280"/>
    <lineage>
        <taxon>Eukaryota</taxon>
        <taxon>Metazoa</taxon>
        <taxon>Ecdysozoa</taxon>
        <taxon>Nematoda</taxon>
        <taxon>Chromadorea</taxon>
        <taxon>Rhabditida</taxon>
        <taxon>Spirurina</taxon>
        <taxon>Spiruromorpha</taxon>
        <taxon>Filarioidea</taxon>
        <taxon>Onchocercidae</taxon>
        <taxon>Brugia</taxon>
    </lineage>
</organism>
<dbReference type="Gene3D" id="1.10.3570.10">
    <property type="entry name" value="Rhabdovirus nucleocapsid protein like domain"/>
    <property type="match status" value="1"/>
</dbReference>
<proteinExistence type="predicted"/>
<evidence type="ECO:0000259" key="1">
    <source>
        <dbReference type="Pfam" id="PF00945"/>
    </source>
</evidence>
<accession>A0A0N4T3F6</accession>
<keyword evidence="3" id="KW-1185">Reference proteome</keyword>
<dbReference type="Proteomes" id="UP000278627">
    <property type="component" value="Unassembled WGS sequence"/>
</dbReference>
<dbReference type="WBParaSite" id="BPAG_0000273601-mRNA-1">
    <property type="protein sequence ID" value="BPAG_0000273601-mRNA-1"/>
    <property type="gene ID" value="BPAG_0000273601"/>
</dbReference>
<dbReference type="EMBL" id="UZAD01000473">
    <property type="protein sequence ID" value="VDN83892.1"/>
    <property type="molecule type" value="Genomic_DNA"/>
</dbReference>
<evidence type="ECO:0000313" key="2">
    <source>
        <dbReference type="EMBL" id="VDN83892.1"/>
    </source>
</evidence>
<evidence type="ECO:0000313" key="4">
    <source>
        <dbReference type="WBParaSite" id="BPAG_0000273601-mRNA-1"/>
    </source>
</evidence>
<dbReference type="InterPro" id="IPR023330">
    <property type="entry name" value="Rhabdovirus_ncapsid_N"/>
</dbReference>
<name>A0A0N4T3F6_BRUPA</name>
<dbReference type="SUPFAM" id="SSF140809">
    <property type="entry name" value="Rhabdovirus nucleoprotein-like"/>
    <property type="match status" value="1"/>
</dbReference>